<dbReference type="RefSeq" id="WP_248251192.1">
    <property type="nucleotide sequence ID" value="NZ_JAIWJX010000002.1"/>
</dbReference>
<feature type="transmembrane region" description="Helical" evidence="1">
    <location>
        <begin position="29"/>
        <end position="49"/>
    </location>
</feature>
<feature type="transmembrane region" description="Helical" evidence="1">
    <location>
        <begin position="83"/>
        <end position="103"/>
    </location>
</feature>
<dbReference type="Proteomes" id="UP001139011">
    <property type="component" value="Unassembled WGS sequence"/>
</dbReference>
<dbReference type="AlphaFoldDB" id="A0A9X1X9R0"/>
<evidence type="ECO:0000313" key="2">
    <source>
        <dbReference type="EMBL" id="MCK6255353.1"/>
    </source>
</evidence>
<gene>
    <name evidence="2" type="ORF">LCY76_01750</name>
</gene>
<reference evidence="2" key="1">
    <citation type="submission" date="2021-09" db="EMBL/GenBank/DDBJ databases">
        <title>Genome analysis of Fictibacillus sp. KIGAM418 isolated from marine sediment.</title>
        <authorList>
            <person name="Seo M.-J."/>
            <person name="Cho E.-S."/>
            <person name="Hwang C.Y."/>
        </authorList>
    </citation>
    <scope>NUCLEOTIDE SEQUENCE</scope>
    <source>
        <strain evidence="2">KIGAM418</strain>
    </source>
</reference>
<accession>A0A9X1X9R0</accession>
<organism evidence="2 3">
    <name type="scientific">Fictibacillus marinisediminis</name>
    <dbReference type="NCBI Taxonomy" id="2878389"/>
    <lineage>
        <taxon>Bacteria</taxon>
        <taxon>Bacillati</taxon>
        <taxon>Bacillota</taxon>
        <taxon>Bacilli</taxon>
        <taxon>Bacillales</taxon>
        <taxon>Fictibacillaceae</taxon>
        <taxon>Fictibacillus</taxon>
    </lineage>
</organism>
<keyword evidence="1" id="KW-1133">Transmembrane helix</keyword>
<evidence type="ECO:0000313" key="3">
    <source>
        <dbReference type="Proteomes" id="UP001139011"/>
    </source>
</evidence>
<protein>
    <submittedName>
        <fullName evidence="2">DUF2085 domain-containing protein</fullName>
    </submittedName>
</protein>
<keyword evidence="3" id="KW-1185">Reference proteome</keyword>
<keyword evidence="1" id="KW-0812">Transmembrane</keyword>
<evidence type="ECO:0000256" key="1">
    <source>
        <dbReference type="SAM" id="Phobius"/>
    </source>
</evidence>
<name>A0A9X1X9R0_9BACL</name>
<keyword evidence="1" id="KW-0472">Membrane</keyword>
<comment type="caution">
    <text evidence="2">The sequence shown here is derived from an EMBL/GenBank/DDBJ whole genome shotgun (WGS) entry which is preliminary data.</text>
</comment>
<proteinExistence type="predicted"/>
<sequence>MSKEELLSIIPCHRRPERSLKIKGKPMALCARCTAIYGSYLLLPFLYFVPQVHNLLFALLLQLPMLIDGFTQKWKWRESNNTLRVITGLLSGIGQCMMIWYAANLLKQLLS</sequence>
<dbReference type="Pfam" id="PF09858">
    <property type="entry name" value="DUF2085"/>
    <property type="match status" value="1"/>
</dbReference>
<dbReference type="EMBL" id="JAIWJX010000002">
    <property type="protein sequence ID" value="MCK6255353.1"/>
    <property type="molecule type" value="Genomic_DNA"/>
</dbReference>
<dbReference type="InterPro" id="IPR019206">
    <property type="entry name" value="DUF2085_TM"/>
</dbReference>